<dbReference type="Gene3D" id="3.40.50.1820">
    <property type="entry name" value="alpha/beta hydrolase"/>
    <property type="match status" value="1"/>
</dbReference>
<organism evidence="3 4">
    <name type="scientific">Geosmithia morbida</name>
    <dbReference type="NCBI Taxonomy" id="1094350"/>
    <lineage>
        <taxon>Eukaryota</taxon>
        <taxon>Fungi</taxon>
        <taxon>Dikarya</taxon>
        <taxon>Ascomycota</taxon>
        <taxon>Pezizomycotina</taxon>
        <taxon>Sordariomycetes</taxon>
        <taxon>Hypocreomycetidae</taxon>
        <taxon>Hypocreales</taxon>
        <taxon>Bionectriaceae</taxon>
        <taxon>Geosmithia</taxon>
    </lineage>
</organism>
<dbReference type="RefSeq" id="XP_035320124.1">
    <property type="nucleotide sequence ID" value="XM_035463860.1"/>
</dbReference>
<protein>
    <submittedName>
        <fullName evidence="3">Acetyl esterase/lipase</fullName>
    </submittedName>
</protein>
<dbReference type="SUPFAM" id="SSF53474">
    <property type="entry name" value="alpha/beta-Hydrolases"/>
    <property type="match status" value="1"/>
</dbReference>
<dbReference type="GeneID" id="55968109"/>
<evidence type="ECO:0000256" key="1">
    <source>
        <dbReference type="ARBA" id="ARBA00022801"/>
    </source>
</evidence>
<feature type="domain" description="Alpha/beta hydrolase fold-3" evidence="2">
    <location>
        <begin position="132"/>
        <end position="348"/>
    </location>
</feature>
<accession>A0A9P5D0C7</accession>
<name>A0A9P5D0C7_9HYPO</name>
<sequence length="374" mass="40663">MVLTNPLVRFAYIFLVAPWQFSLPVLRQLVLGLVPQGRPSTRWTLRQTMAVTAIKSMLRVSSVLQRRKVLSLQPGTEGSRFTVVPPADDTLYVGPLADEEVRPCAVGGTWTPSEPPRVDAGGSGDDEKLRVVLHFHGGAFVIGDGRDHDTGFTADILRTNGGFTHVFTPQYRLAVDAETRFPAQLQDAVSAYLHLTRKLGIPASNIVIGGDSAGGNLALALIRYIHDHGEDLSIPWPSAALLWSPWTDLTSTHDPVHVRNVANFSTDYLAEGFAVWGTECITGAGKIPADSPYLSPGVSEPFRVPLPIWVHTGGSEVLFGDNKLLVQSFRSVGNNVDWYVDDLCPHDIALLGKVLGWEKEARDAAAAANKFLTL</sequence>
<dbReference type="InterPro" id="IPR029058">
    <property type="entry name" value="AB_hydrolase_fold"/>
</dbReference>
<dbReference type="AlphaFoldDB" id="A0A9P5D0C7"/>
<dbReference type="OrthoDB" id="2152029at2759"/>
<dbReference type="GO" id="GO:0016787">
    <property type="term" value="F:hydrolase activity"/>
    <property type="evidence" value="ECO:0007669"/>
    <property type="project" value="UniProtKB-KW"/>
</dbReference>
<keyword evidence="4" id="KW-1185">Reference proteome</keyword>
<evidence type="ECO:0000259" key="2">
    <source>
        <dbReference type="Pfam" id="PF07859"/>
    </source>
</evidence>
<comment type="caution">
    <text evidence="3">The sequence shown here is derived from an EMBL/GenBank/DDBJ whole genome shotgun (WGS) entry which is preliminary data.</text>
</comment>
<dbReference type="PANTHER" id="PTHR48081">
    <property type="entry name" value="AB HYDROLASE SUPERFAMILY PROTEIN C4A8.06C"/>
    <property type="match status" value="1"/>
</dbReference>
<dbReference type="Pfam" id="PF07859">
    <property type="entry name" value="Abhydrolase_3"/>
    <property type="match status" value="1"/>
</dbReference>
<dbReference type="Proteomes" id="UP000749293">
    <property type="component" value="Unassembled WGS sequence"/>
</dbReference>
<dbReference type="PANTHER" id="PTHR48081:SF8">
    <property type="entry name" value="ALPHA_BETA HYDROLASE FOLD-3 DOMAIN-CONTAINING PROTEIN-RELATED"/>
    <property type="match status" value="1"/>
</dbReference>
<dbReference type="EMBL" id="JAANYQ010000012">
    <property type="protein sequence ID" value="KAF4121472.1"/>
    <property type="molecule type" value="Genomic_DNA"/>
</dbReference>
<evidence type="ECO:0000313" key="3">
    <source>
        <dbReference type="EMBL" id="KAF4121472.1"/>
    </source>
</evidence>
<keyword evidence="1" id="KW-0378">Hydrolase</keyword>
<gene>
    <name evidence="3" type="ORF">GMORB2_1879</name>
</gene>
<evidence type="ECO:0000313" key="4">
    <source>
        <dbReference type="Proteomes" id="UP000749293"/>
    </source>
</evidence>
<reference evidence="3" key="1">
    <citation type="submission" date="2020-03" db="EMBL/GenBank/DDBJ databases">
        <title>Site-based positive gene gene selection in Geosmithia morbida across the United States reveals a broad range of putative effectors and factors for local host and environmental adapation.</title>
        <authorList>
            <person name="Onufrak A."/>
            <person name="Murdoch R.W."/>
            <person name="Gazis R."/>
            <person name="Huff M."/>
            <person name="Staton M."/>
            <person name="Klingeman W."/>
            <person name="Hadziabdic D."/>
        </authorList>
    </citation>
    <scope>NUCLEOTIDE SEQUENCE</scope>
    <source>
        <strain evidence="3">1262</strain>
    </source>
</reference>
<proteinExistence type="predicted"/>
<dbReference type="InterPro" id="IPR050300">
    <property type="entry name" value="GDXG_lipolytic_enzyme"/>
</dbReference>
<dbReference type="InterPro" id="IPR013094">
    <property type="entry name" value="AB_hydrolase_3"/>
</dbReference>